<feature type="transmembrane region" description="Helical" evidence="1">
    <location>
        <begin position="173"/>
        <end position="194"/>
    </location>
</feature>
<sequence>MKGLFSKLFNLYEGEERNAFLFTLLGFLWSLSINLGLKNADALFLIHVGAEYLPYVYIATALGMILPALILIRIINAIEPSRIFLSVIATAFFFYTLFFLAVLHFGELPPACWFVLRFVSFQMEAVLMTGYWTFLDQYHNMQDAKRVFVLFSSAVFLGQAVTGLIMSLGVLEFYQILLLILVLFAVTATLTIFIRKTIHVAHDDTAIDEASEYKNLSVALFIKELFKSRFALFVMANNFCIYLMWMTTEYNYMSFFDQAFDPPTGTGAVDSEQAFITLFLGRIIFAVSVINLLFGLFLYSRLIRRFGVGALLFFSPALLLAAYTGWISIGGLAFPLIAYFVAEGTLEVVDDSNFNLLLNVIPKKIKYKVRVAIESMLEPIGMLTSGILLMITGFNTLYLGLFVVAILLSLAFIIRRKYPSAVVANLTASAIHFERPAEKWAAMMDCDERKEEEIALYKLLASATEKDKLFAIEAIFLMGEESFFNLLLSDEISFTPLMKQTFIRCHARSAFNESLKARQMIVDWSKDEALPSVRGEALFFLASHHNIEVSELVQYANSKEPLFKASYLLARKRSQQRPDGGGKCSIAWDAEIDNMLSTNDMEAIITALRLLGEDSSHQTPYRLLPYLEHPSIQVQREAIQSMAAILTPSQSDFAVPLLKFWKESKDPFFRHYLIKALGQLSNLDLYREMLESGQVLDSKEKQLFEEILRKSGPPAIPMLASVLEAEQVSDSCRALSAKVLGHLDLETLHTLLQNVVDKEIEKARFYLTHSRAYAPIQETALDKLLAGGLSSAFSAKIEFIIHLLSSAGEISDPEAVCRLYRSKNAKIRSQVIETLEKTCKRAIFRKLRPLIEEQGFSGTKRILGNDSGAVLPLEDLLNFLAESPSLSDQIMAAAALSSLHPQKSRESLKVLAQNNSPIIQSFAKELLGKI</sequence>
<gene>
    <name evidence="2" type="ORF">ELAC_0782</name>
</gene>
<evidence type="ECO:0000313" key="3">
    <source>
        <dbReference type="Proteomes" id="UP000220251"/>
    </source>
</evidence>
<dbReference type="SUPFAM" id="SSF48371">
    <property type="entry name" value="ARM repeat"/>
    <property type="match status" value="1"/>
</dbReference>
<keyword evidence="1" id="KW-0812">Transmembrane</keyword>
<feature type="transmembrane region" description="Helical" evidence="1">
    <location>
        <begin position="83"/>
        <end position="102"/>
    </location>
</feature>
<dbReference type="EMBL" id="CWGJ01000011">
    <property type="protein sequence ID" value="CRX38134.1"/>
    <property type="molecule type" value="Genomic_DNA"/>
</dbReference>
<dbReference type="Proteomes" id="UP000220251">
    <property type="component" value="Unassembled WGS sequence"/>
</dbReference>
<evidence type="ECO:0000256" key="1">
    <source>
        <dbReference type="SAM" id="Phobius"/>
    </source>
</evidence>
<dbReference type="AlphaFoldDB" id="A0A0H5DR64"/>
<dbReference type="InterPro" id="IPR011989">
    <property type="entry name" value="ARM-like"/>
</dbReference>
<feature type="transmembrane region" description="Helical" evidence="1">
    <location>
        <begin position="20"/>
        <end position="37"/>
    </location>
</feature>
<dbReference type="InterPro" id="IPR016024">
    <property type="entry name" value="ARM-type_fold"/>
</dbReference>
<dbReference type="OrthoDB" id="7441479at2"/>
<keyword evidence="3" id="KW-1185">Reference proteome</keyword>
<evidence type="ECO:0000313" key="2">
    <source>
        <dbReference type="EMBL" id="CRX38134.1"/>
    </source>
</evidence>
<feature type="transmembrane region" description="Helical" evidence="1">
    <location>
        <begin position="306"/>
        <end position="326"/>
    </location>
</feature>
<accession>A0A0H5DR64</accession>
<dbReference type="RefSeq" id="WP_098037983.1">
    <property type="nucleotide sequence ID" value="NZ_CWGJ01000011.1"/>
</dbReference>
<dbReference type="InterPro" id="IPR036259">
    <property type="entry name" value="MFS_trans_sf"/>
</dbReference>
<feature type="transmembrane region" description="Helical" evidence="1">
    <location>
        <begin position="274"/>
        <end position="299"/>
    </location>
</feature>
<keyword evidence="1" id="KW-1133">Transmembrane helix</keyword>
<feature type="transmembrane region" description="Helical" evidence="1">
    <location>
        <begin position="52"/>
        <end position="71"/>
    </location>
</feature>
<dbReference type="SUPFAM" id="SSF103473">
    <property type="entry name" value="MFS general substrate transporter"/>
    <property type="match status" value="1"/>
</dbReference>
<protein>
    <submittedName>
        <fullName evidence="2">Putative membrane protein</fullName>
    </submittedName>
</protein>
<feature type="transmembrane region" description="Helical" evidence="1">
    <location>
        <begin position="114"/>
        <end position="135"/>
    </location>
</feature>
<proteinExistence type="predicted"/>
<feature type="transmembrane region" description="Helical" evidence="1">
    <location>
        <begin position="397"/>
        <end position="414"/>
    </location>
</feature>
<feature type="transmembrane region" description="Helical" evidence="1">
    <location>
        <begin position="230"/>
        <end position="247"/>
    </location>
</feature>
<organism evidence="2 3">
    <name type="scientific">Estrella lausannensis</name>
    <dbReference type="NCBI Taxonomy" id="483423"/>
    <lineage>
        <taxon>Bacteria</taxon>
        <taxon>Pseudomonadati</taxon>
        <taxon>Chlamydiota</taxon>
        <taxon>Chlamydiia</taxon>
        <taxon>Parachlamydiales</taxon>
        <taxon>Candidatus Criblamydiaceae</taxon>
        <taxon>Estrella</taxon>
    </lineage>
</organism>
<name>A0A0H5DR64_9BACT</name>
<keyword evidence="1" id="KW-0472">Membrane</keyword>
<reference evidence="3" key="1">
    <citation type="submission" date="2015-06" db="EMBL/GenBank/DDBJ databases">
        <authorList>
            <person name="Bertelli C."/>
        </authorList>
    </citation>
    <scope>NUCLEOTIDE SEQUENCE [LARGE SCALE GENOMIC DNA]</scope>
    <source>
        <strain evidence="3">CRIB-30</strain>
    </source>
</reference>
<feature type="transmembrane region" description="Helical" evidence="1">
    <location>
        <begin position="147"/>
        <end position="167"/>
    </location>
</feature>
<dbReference type="Gene3D" id="1.25.10.10">
    <property type="entry name" value="Leucine-rich Repeat Variant"/>
    <property type="match status" value="1"/>
</dbReference>